<dbReference type="RefSeq" id="WP_038528474.1">
    <property type="nucleotide sequence ID" value="NZ_CP007793.1"/>
</dbReference>
<dbReference type="SUPFAM" id="SSF50346">
    <property type="entry name" value="PRC-barrel domain"/>
    <property type="match status" value="1"/>
</dbReference>
<organism evidence="4 5">
    <name type="scientific">Azospirillum argentinense</name>
    <dbReference type="NCBI Taxonomy" id="2970906"/>
    <lineage>
        <taxon>Bacteria</taxon>
        <taxon>Pseudomonadati</taxon>
        <taxon>Pseudomonadota</taxon>
        <taxon>Alphaproteobacteria</taxon>
        <taxon>Rhodospirillales</taxon>
        <taxon>Azospirillaceae</taxon>
        <taxon>Azospirillum</taxon>
    </lineage>
</organism>
<dbReference type="KEGG" id="abq:ABAZ39_08625"/>
<dbReference type="Gene3D" id="2.30.30.240">
    <property type="entry name" value="PRC-barrel domain"/>
    <property type="match status" value="1"/>
</dbReference>
<evidence type="ECO:0000259" key="3">
    <source>
        <dbReference type="Pfam" id="PF05239"/>
    </source>
</evidence>
<dbReference type="InterPro" id="IPR027275">
    <property type="entry name" value="PRC-brl_dom"/>
</dbReference>
<evidence type="ECO:0000313" key="5">
    <source>
        <dbReference type="Proteomes" id="UP000027186"/>
    </source>
</evidence>
<feature type="chain" id="PRO_5001582640" description="PRC-barrel domain-containing protein" evidence="2">
    <location>
        <begin position="22"/>
        <end position="206"/>
    </location>
</feature>
<feature type="compositionally biased region" description="Low complexity" evidence="1">
    <location>
        <begin position="23"/>
        <end position="65"/>
    </location>
</feature>
<feature type="domain" description="PRC-barrel" evidence="3">
    <location>
        <begin position="72"/>
        <end position="125"/>
    </location>
</feature>
<keyword evidence="2" id="KW-0732">Signal</keyword>
<dbReference type="PANTHER" id="PTHR36505">
    <property type="entry name" value="BLR1072 PROTEIN"/>
    <property type="match status" value="1"/>
</dbReference>
<feature type="region of interest" description="Disordered" evidence="1">
    <location>
        <begin position="151"/>
        <end position="206"/>
    </location>
</feature>
<evidence type="ECO:0000256" key="2">
    <source>
        <dbReference type="SAM" id="SignalP"/>
    </source>
</evidence>
<accession>A0A060DGS4</accession>
<dbReference type="InterPro" id="IPR011033">
    <property type="entry name" value="PRC_barrel-like_sf"/>
</dbReference>
<dbReference type="Pfam" id="PF05239">
    <property type="entry name" value="PRC"/>
    <property type="match status" value="1"/>
</dbReference>
<dbReference type="PANTHER" id="PTHR36505:SF1">
    <property type="entry name" value="BLR1072 PROTEIN"/>
    <property type="match status" value="1"/>
</dbReference>
<dbReference type="EMBL" id="CP007793">
    <property type="protein sequence ID" value="AIB12062.1"/>
    <property type="molecule type" value="Genomic_DNA"/>
</dbReference>
<evidence type="ECO:0000256" key="1">
    <source>
        <dbReference type="SAM" id="MobiDB-lite"/>
    </source>
</evidence>
<dbReference type="AlphaFoldDB" id="A0A060DGS4"/>
<feature type="compositionally biased region" description="Low complexity" evidence="1">
    <location>
        <begin position="174"/>
        <end position="206"/>
    </location>
</feature>
<proteinExistence type="predicted"/>
<evidence type="ECO:0000313" key="4">
    <source>
        <dbReference type="EMBL" id="AIB12062.1"/>
    </source>
</evidence>
<gene>
    <name evidence="4" type="ORF">ABAZ39_08625</name>
</gene>
<protein>
    <recommendedName>
        <fullName evidence="3">PRC-barrel domain-containing protein</fullName>
    </recommendedName>
</protein>
<sequence>MRREIIAAASVLALMTGTAMAQTTSPTTGSPTTGAPTATEMNKSGSAPGSAATGSATTGSASGLTGGTLASAENMMGKNVYGTDNEKVGEVEDIILDSNGQARQLVISSGGFLGIGEKQIAVDIGNANWDAQQERVQLSGLTRDQVKEMPEFEYSDTTTSLNRNKDKAGDTVNGAASRSSTGTSGTMTAPGGATGTPPAAPSGTGQ</sequence>
<feature type="region of interest" description="Disordered" evidence="1">
    <location>
        <begin position="19"/>
        <end position="65"/>
    </location>
</feature>
<reference evidence="4 5" key="1">
    <citation type="journal article" date="2014" name="Genome Announc.">
        <title>Complete Genome Sequence of the Model Rhizosphere Strain Azospirillum brasilense Az39, Successfully Applied in Agriculture.</title>
        <authorList>
            <person name="Rivera D."/>
            <person name="Revale S."/>
            <person name="Molina R."/>
            <person name="Gualpa J."/>
            <person name="Puente M."/>
            <person name="Maroniche G."/>
            <person name="Paris G."/>
            <person name="Baker D."/>
            <person name="Clavijo B."/>
            <person name="McLay K."/>
            <person name="Spaepen S."/>
            <person name="Perticari A."/>
            <person name="Vazquez M."/>
            <person name="Wisniewski-Dye F."/>
            <person name="Watkins C."/>
            <person name="Martinez-Abarca F."/>
            <person name="Vanderleyden J."/>
            <person name="Cassan F."/>
        </authorList>
    </citation>
    <scope>NUCLEOTIDE SEQUENCE [LARGE SCALE GENOMIC DNA]</scope>
    <source>
        <strain evidence="4 5">Az39</strain>
    </source>
</reference>
<name>A0A060DGS4_9PROT</name>
<dbReference type="Proteomes" id="UP000027186">
    <property type="component" value="Chromosome"/>
</dbReference>
<feature type="signal peptide" evidence="2">
    <location>
        <begin position="1"/>
        <end position="21"/>
    </location>
</feature>